<proteinExistence type="predicted"/>
<dbReference type="GO" id="GO:0005886">
    <property type="term" value="C:plasma membrane"/>
    <property type="evidence" value="ECO:0007669"/>
    <property type="project" value="UniProtKB-SubCell"/>
</dbReference>
<keyword evidence="5" id="KW-0472">Membrane</keyword>
<dbReference type="PANTHER" id="PTHR30606:SF10">
    <property type="entry name" value="PHOSPHATIDYLINOSITOL MANNOSIDE ACYLTRANSFERASE"/>
    <property type="match status" value="1"/>
</dbReference>
<accession>A0A2A5CIG1</accession>
<protein>
    <recommendedName>
        <fullName evidence="9">Lipid A biosynthesis acyltransferase</fullName>
    </recommendedName>
</protein>
<name>A0A2A5CIG1_9GAMM</name>
<dbReference type="GO" id="GO:0016746">
    <property type="term" value="F:acyltransferase activity"/>
    <property type="evidence" value="ECO:0007669"/>
    <property type="project" value="UniProtKB-KW"/>
</dbReference>
<evidence type="ECO:0000313" key="8">
    <source>
        <dbReference type="Proteomes" id="UP000228987"/>
    </source>
</evidence>
<evidence type="ECO:0000256" key="3">
    <source>
        <dbReference type="ARBA" id="ARBA00022519"/>
    </source>
</evidence>
<dbReference type="PANTHER" id="PTHR30606">
    <property type="entry name" value="LIPID A BIOSYNTHESIS LAUROYL ACYLTRANSFERASE"/>
    <property type="match status" value="1"/>
</dbReference>
<evidence type="ECO:0000256" key="6">
    <source>
        <dbReference type="ARBA" id="ARBA00023315"/>
    </source>
</evidence>
<dbReference type="InterPro" id="IPR004960">
    <property type="entry name" value="LipA_acyltrans"/>
</dbReference>
<evidence type="ECO:0000256" key="5">
    <source>
        <dbReference type="ARBA" id="ARBA00023136"/>
    </source>
</evidence>
<organism evidence="7 8">
    <name type="scientific">SAR86 cluster bacterium</name>
    <dbReference type="NCBI Taxonomy" id="2030880"/>
    <lineage>
        <taxon>Bacteria</taxon>
        <taxon>Pseudomonadati</taxon>
        <taxon>Pseudomonadota</taxon>
        <taxon>Gammaproteobacteria</taxon>
        <taxon>SAR86 cluster</taxon>
    </lineage>
</organism>
<comment type="caution">
    <text evidence="7">The sequence shown here is derived from an EMBL/GenBank/DDBJ whole genome shotgun (WGS) entry which is preliminary data.</text>
</comment>
<dbReference type="CDD" id="cd07984">
    <property type="entry name" value="LPLAT_LABLAT-like"/>
    <property type="match status" value="1"/>
</dbReference>
<evidence type="ECO:0000313" key="7">
    <source>
        <dbReference type="EMBL" id="PCJ43543.1"/>
    </source>
</evidence>
<evidence type="ECO:0008006" key="9">
    <source>
        <dbReference type="Google" id="ProtNLM"/>
    </source>
</evidence>
<gene>
    <name evidence="7" type="ORF">COA71_01325</name>
</gene>
<dbReference type="Proteomes" id="UP000228987">
    <property type="component" value="Unassembled WGS sequence"/>
</dbReference>
<dbReference type="PIRSF" id="PIRSF026649">
    <property type="entry name" value="MsbB"/>
    <property type="match status" value="1"/>
</dbReference>
<reference evidence="8" key="1">
    <citation type="submission" date="2017-08" db="EMBL/GenBank/DDBJ databases">
        <title>A dynamic microbial community with high functional redundancy inhabits the cold, oxic subseafloor aquifer.</title>
        <authorList>
            <person name="Tully B.J."/>
            <person name="Wheat C.G."/>
            <person name="Glazer B.T."/>
            <person name="Huber J.A."/>
        </authorList>
    </citation>
    <scope>NUCLEOTIDE SEQUENCE [LARGE SCALE GENOMIC DNA]</scope>
</reference>
<dbReference type="Pfam" id="PF03279">
    <property type="entry name" value="Lip_A_acyltrans"/>
    <property type="match status" value="1"/>
</dbReference>
<sequence>MKIKISIAFIKLMSLFPLNVARNIGKVLGYCAYLANSRMYKTSLTNLQLCFPDLSSQERKILARKSLMHTGMMLAECGSVWLWPVEKILRKIEDVEGADLLQNARDLGKGVVIIGPHHGNWELVGLYLSALGKISLLYQTPKHKDLDALLTMARSRGRAKLYPARTKGVAAILSALKHGEMVGILPDQTPGLKAGEFAPFFGNDAYTMTLISRLIQKTGAKAFLVYAKRTGKGFKIVIKESDNDIYAEHMPTSLIGLNKTVELAVKDAPEQYQWEYKRFRHQPEGKQEPYKA</sequence>
<comment type="subcellular location">
    <subcellularLocation>
        <location evidence="1">Cell inner membrane</location>
    </subcellularLocation>
</comment>
<evidence type="ECO:0000256" key="2">
    <source>
        <dbReference type="ARBA" id="ARBA00022475"/>
    </source>
</evidence>
<dbReference type="EMBL" id="NVWI01000001">
    <property type="protein sequence ID" value="PCJ43543.1"/>
    <property type="molecule type" value="Genomic_DNA"/>
</dbReference>
<keyword evidence="2" id="KW-1003">Cell membrane</keyword>
<evidence type="ECO:0000256" key="4">
    <source>
        <dbReference type="ARBA" id="ARBA00022679"/>
    </source>
</evidence>
<dbReference type="GO" id="GO:0009247">
    <property type="term" value="P:glycolipid biosynthetic process"/>
    <property type="evidence" value="ECO:0007669"/>
    <property type="project" value="UniProtKB-ARBA"/>
</dbReference>
<dbReference type="AlphaFoldDB" id="A0A2A5CIG1"/>
<keyword evidence="3" id="KW-0997">Cell inner membrane</keyword>
<keyword evidence="6" id="KW-0012">Acyltransferase</keyword>
<evidence type="ECO:0000256" key="1">
    <source>
        <dbReference type="ARBA" id="ARBA00004533"/>
    </source>
</evidence>
<keyword evidence="4" id="KW-0808">Transferase</keyword>